<dbReference type="EMBL" id="JACQCQ010000006">
    <property type="protein sequence ID" value="MBI3627376.1"/>
    <property type="molecule type" value="Genomic_DNA"/>
</dbReference>
<feature type="transmembrane region" description="Helical" evidence="1">
    <location>
        <begin position="12"/>
        <end position="39"/>
    </location>
</feature>
<reference evidence="2" key="1">
    <citation type="submission" date="2020-07" db="EMBL/GenBank/DDBJ databases">
        <title>Huge and variable diversity of episymbiotic CPR bacteria and DPANN archaea in groundwater ecosystems.</title>
        <authorList>
            <person name="He C.Y."/>
            <person name="Keren R."/>
            <person name="Whittaker M."/>
            <person name="Farag I.F."/>
            <person name="Doudna J."/>
            <person name="Cate J.H.D."/>
            <person name="Banfield J.F."/>
        </authorList>
    </citation>
    <scope>NUCLEOTIDE SEQUENCE</scope>
    <source>
        <strain evidence="2">NC_groundwater_972_Pr1_S-0.2um_49_27</strain>
    </source>
</reference>
<sequence length="45" mass="5131">MMGYGYDGDWGMMGGAGFFGLFTWLVITIDLVLVGIWLWRQISKK</sequence>
<comment type="caution">
    <text evidence="2">The sequence shown here is derived from an EMBL/GenBank/DDBJ whole genome shotgun (WGS) entry which is preliminary data.</text>
</comment>
<accession>A0A9D6LSP2</accession>
<dbReference type="AlphaFoldDB" id="A0A9D6LSP2"/>
<keyword evidence="1" id="KW-0472">Membrane</keyword>
<gene>
    <name evidence="2" type="ORF">HY220_01315</name>
</gene>
<evidence type="ECO:0000313" key="2">
    <source>
        <dbReference type="EMBL" id="MBI3627376.1"/>
    </source>
</evidence>
<name>A0A9D6LSP2_9BACT</name>
<evidence type="ECO:0000256" key="1">
    <source>
        <dbReference type="SAM" id="Phobius"/>
    </source>
</evidence>
<dbReference type="Proteomes" id="UP000808388">
    <property type="component" value="Unassembled WGS sequence"/>
</dbReference>
<keyword evidence="1" id="KW-0812">Transmembrane</keyword>
<keyword evidence="1" id="KW-1133">Transmembrane helix</keyword>
<proteinExistence type="predicted"/>
<evidence type="ECO:0000313" key="3">
    <source>
        <dbReference type="Proteomes" id="UP000808388"/>
    </source>
</evidence>
<protein>
    <submittedName>
        <fullName evidence="2">Uncharacterized protein</fullName>
    </submittedName>
</protein>
<organism evidence="2 3">
    <name type="scientific">Candidatus Sungiibacteriota bacterium</name>
    <dbReference type="NCBI Taxonomy" id="2750080"/>
    <lineage>
        <taxon>Bacteria</taxon>
        <taxon>Candidatus Sungiibacteriota</taxon>
    </lineage>
</organism>